<gene>
    <name evidence="1" type="ORF">FCL42_14680</name>
</gene>
<dbReference type="AlphaFoldDB" id="A0A4U1BNG6"/>
<evidence type="ECO:0000313" key="1">
    <source>
        <dbReference type="EMBL" id="TKB53312.1"/>
    </source>
</evidence>
<name>A0A4U1BNG6_9GAMM</name>
<dbReference type="Proteomes" id="UP000305675">
    <property type="component" value="Unassembled WGS sequence"/>
</dbReference>
<comment type="caution">
    <text evidence="1">The sequence shown here is derived from an EMBL/GenBank/DDBJ whole genome shotgun (WGS) entry which is preliminary data.</text>
</comment>
<sequence>MRWAIIENQRVINVTLARSALAANWVIADDAVCIGDGYRNGQFDYQRPPQRLVPVVLTGVSGAGLVANKSDFSLITVRQGQTVTVTGTLAIPDQGFNLPVRRAAGGYELFRVEVVDGAFAVDLNFATSDAYLVTDAELNKDLPEAQFSLAPTVSIDVLRQID</sequence>
<dbReference type="EMBL" id="SWCJ01000012">
    <property type="protein sequence ID" value="TKB53312.1"/>
    <property type="molecule type" value="Genomic_DNA"/>
</dbReference>
<protein>
    <submittedName>
        <fullName evidence="1">Uncharacterized protein</fullName>
    </submittedName>
</protein>
<reference evidence="1 2" key="1">
    <citation type="submission" date="2019-04" db="EMBL/GenBank/DDBJ databases">
        <authorList>
            <person name="Hwang J.C."/>
        </authorList>
    </citation>
    <scope>NUCLEOTIDE SEQUENCE [LARGE SCALE GENOMIC DNA]</scope>
    <source>
        <strain evidence="1 2">IMCC35002</strain>
    </source>
</reference>
<evidence type="ECO:0000313" key="2">
    <source>
        <dbReference type="Proteomes" id="UP000305675"/>
    </source>
</evidence>
<accession>A0A4U1BNG6</accession>
<dbReference type="RefSeq" id="WP_136864179.1">
    <property type="nucleotide sequence ID" value="NZ_SWCJ01000012.1"/>
</dbReference>
<proteinExistence type="predicted"/>
<organism evidence="1 2">
    <name type="scientific">Ferrimonas aestuarii</name>
    <dbReference type="NCBI Taxonomy" id="2569539"/>
    <lineage>
        <taxon>Bacteria</taxon>
        <taxon>Pseudomonadati</taxon>
        <taxon>Pseudomonadota</taxon>
        <taxon>Gammaproteobacteria</taxon>
        <taxon>Alteromonadales</taxon>
        <taxon>Ferrimonadaceae</taxon>
        <taxon>Ferrimonas</taxon>
    </lineage>
</organism>
<dbReference type="OrthoDB" id="6290888at2"/>
<keyword evidence="2" id="KW-1185">Reference proteome</keyword>